<evidence type="ECO:0000313" key="2">
    <source>
        <dbReference type="Proteomes" id="UP000595437"/>
    </source>
</evidence>
<sequence>MLYQLEDNKSVKISHYLEDRCLSPSPVEKANFRLGCAVFHESTIKSLECYSDPPAHDFLDTIAFCSIVLKWWDLGNLKSLYSLLLSKNAEGERGGTPLPGELHVMAQCLEEQPLTQLQP</sequence>
<evidence type="ECO:0000313" key="1">
    <source>
        <dbReference type="EMBL" id="QQP49971.1"/>
    </source>
</evidence>
<dbReference type="EMBL" id="CP045896">
    <property type="protein sequence ID" value="QQP49971.1"/>
    <property type="molecule type" value="Genomic_DNA"/>
</dbReference>
<protein>
    <submittedName>
        <fullName evidence="1">THAP domaincontaining protein 9like</fullName>
    </submittedName>
</protein>
<organism evidence="1 2">
    <name type="scientific">Caligus rogercresseyi</name>
    <name type="common">Sea louse</name>
    <dbReference type="NCBI Taxonomy" id="217165"/>
    <lineage>
        <taxon>Eukaryota</taxon>
        <taxon>Metazoa</taxon>
        <taxon>Ecdysozoa</taxon>
        <taxon>Arthropoda</taxon>
        <taxon>Crustacea</taxon>
        <taxon>Multicrustacea</taxon>
        <taxon>Hexanauplia</taxon>
        <taxon>Copepoda</taxon>
        <taxon>Siphonostomatoida</taxon>
        <taxon>Caligidae</taxon>
        <taxon>Caligus</taxon>
    </lineage>
</organism>
<dbReference type="Proteomes" id="UP000595437">
    <property type="component" value="Chromosome 7"/>
</dbReference>
<accession>A0A7T8HH89</accession>
<keyword evidence="2" id="KW-1185">Reference proteome</keyword>
<dbReference type="AlphaFoldDB" id="A0A7T8HH89"/>
<proteinExistence type="predicted"/>
<gene>
    <name evidence="1" type="ORF">FKW44_010808</name>
</gene>
<name>A0A7T8HH89_CALRO</name>
<reference evidence="2" key="1">
    <citation type="submission" date="2021-01" db="EMBL/GenBank/DDBJ databases">
        <title>Caligus Genome Assembly.</title>
        <authorList>
            <person name="Gallardo-Escarate C."/>
        </authorList>
    </citation>
    <scope>NUCLEOTIDE SEQUENCE [LARGE SCALE GENOMIC DNA]</scope>
</reference>